<accession>A0A917W5J1</accession>
<reference evidence="1" key="1">
    <citation type="journal article" date="2014" name="Int. J. Syst. Evol. Microbiol.">
        <title>Complete genome sequence of Corynebacterium casei LMG S-19264T (=DSM 44701T), isolated from a smear-ripened cheese.</title>
        <authorList>
            <consortium name="US DOE Joint Genome Institute (JGI-PGF)"/>
            <person name="Walter F."/>
            <person name="Albersmeier A."/>
            <person name="Kalinowski J."/>
            <person name="Ruckert C."/>
        </authorList>
    </citation>
    <scope>NUCLEOTIDE SEQUENCE</scope>
    <source>
        <strain evidence="1">JCM 15325</strain>
    </source>
</reference>
<proteinExistence type="predicted"/>
<dbReference type="EMBL" id="BMOK01000024">
    <property type="protein sequence ID" value="GGL65674.1"/>
    <property type="molecule type" value="Genomic_DNA"/>
</dbReference>
<reference evidence="1" key="2">
    <citation type="submission" date="2020-09" db="EMBL/GenBank/DDBJ databases">
        <authorList>
            <person name="Sun Q."/>
            <person name="Ohkuma M."/>
        </authorList>
    </citation>
    <scope>NUCLEOTIDE SEQUENCE</scope>
    <source>
        <strain evidence="1">JCM 15325</strain>
    </source>
</reference>
<dbReference type="RefSeq" id="WP_188805228.1">
    <property type="nucleotide sequence ID" value="NZ_BMOK01000024.1"/>
</dbReference>
<gene>
    <name evidence="1" type="ORF">GCM10007968_32090</name>
</gene>
<comment type="caution">
    <text evidence="1">The sequence shown here is derived from an EMBL/GenBank/DDBJ whole genome shotgun (WGS) entry which is preliminary data.</text>
</comment>
<dbReference type="AlphaFoldDB" id="A0A917W5J1"/>
<dbReference type="Proteomes" id="UP000654670">
    <property type="component" value="Unassembled WGS sequence"/>
</dbReference>
<sequence length="263" mass="28823">MKKFWLVLVFVFCIAAVVGGNIYWNHKLNRIAKANSALIRAGYVSAGDTSAVNGISAKKVRAQIVKLPQSMQKVALKALDNNGQVQVVMIGSENVQALSLLLQHQLDGTFGDLFFKVTVDDLSKSTSLQLNQGKVEDLFQSVNGSPDVVIYTPLLYNDDGKVSTDDTNTVTALLEEKIKLKYPQAAFFVSLPDYSSTAQYMNDRIDQLSTFIKSQHIANLDYLPNWPTGSKQASVVAADGHTMNKAGQQIWLKAISHDLGLSK</sequence>
<evidence type="ECO:0008006" key="3">
    <source>
        <dbReference type="Google" id="ProtNLM"/>
    </source>
</evidence>
<name>A0A917W5J1_9BACL</name>
<organism evidence="1 2">
    <name type="scientific">Sporolactobacillus putidus</name>
    <dbReference type="NCBI Taxonomy" id="492735"/>
    <lineage>
        <taxon>Bacteria</taxon>
        <taxon>Bacillati</taxon>
        <taxon>Bacillota</taxon>
        <taxon>Bacilli</taxon>
        <taxon>Bacillales</taxon>
        <taxon>Sporolactobacillaceae</taxon>
        <taxon>Sporolactobacillus</taxon>
    </lineage>
</organism>
<evidence type="ECO:0000313" key="2">
    <source>
        <dbReference type="Proteomes" id="UP000654670"/>
    </source>
</evidence>
<protein>
    <recommendedName>
        <fullName evidence="3">SGNH/GDSL hydrolase family protein</fullName>
    </recommendedName>
</protein>
<keyword evidence="2" id="KW-1185">Reference proteome</keyword>
<evidence type="ECO:0000313" key="1">
    <source>
        <dbReference type="EMBL" id="GGL65674.1"/>
    </source>
</evidence>